<proteinExistence type="predicted"/>
<comment type="caution">
    <text evidence="1">The sequence shown here is derived from an EMBL/GenBank/DDBJ whole genome shotgun (WGS) entry which is preliminary data.</text>
</comment>
<evidence type="ECO:0008006" key="3">
    <source>
        <dbReference type="Google" id="ProtNLM"/>
    </source>
</evidence>
<reference evidence="1 2" key="1">
    <citation type="submission" date="2024-02" db="EMBL/GenBank/DDBJ databases">
        <authorList>
            <person name="Chen Y."/>
            <person name="Shah S."/>
            <person name="Dougan E. K."/>
            <person name="Thang M."/>
            <person name="Chan C."/>
        </authorList>
    </citation>
    <scope>NUCLEOTIDE SEQUENCE [LARGE SCALE GENOMIC DNA]</scope>
</reference>
<accession>A0ABP0QNV8</accession>
<sequence length="341" mass="38377">MGSRGGQHRSLGGRQKYSTDQVIVHDLSRTMESSTVPGSLHQTHDFRCLETRGSSGHLWNLRALGRVCSALRRLFWSPRSARFEEKSLQNLFQLASLEMLRRDEDELSFHEVGEILLGLIICPEEDLPPWQDLQSLCCRVIMKRLDAPPIYLCHMFYAFTALDLFESGEAAEGREGAEESPVRQAHQRVAEAILPVFSVCLAPEVEVMAQSLLALSRRASSEHLSSLGFRLLLLVSQREAVRKANDFDSSRLQRLGAVLAAAAWPWRLRLLQPWFLPELARAPSGQRSPWLLSAAATSTEPAWPPCVAWHLERESGAQRARWALEEVYGPGKLMGWEEDLG</sequence>
<evidence type="ECO:0000313" key="2">
    <source>
        <dbReference type="Proteomes" id="UP001642484"/>
    </source>
</evidence>
<dbReference type="Proteomes" id="UP001642484">
    <property type="component" value="Unassembled WGS sequence"/>
</dbReference>
<keyword evidence="2" id="KW-1185">Reference proteome</keyword>
<gene>
    <name evidence="1" type="ORF">CCMP2556_LOCUS42807</name>
</gene>
<protein>
    <recommendedName>
        <fullName evidence="3">HEAT repeat-containing protein 1</fullName>
    </recommendedName>
</protein>
<dbReference type="EMBL" id="CAXAMN010024694">
    <property type="protein sequence ID" value="CAK9088836.1"/>
    <property type="molecule type" value="Genomic_DNA"/>
</dbReference>
<name>A0ABP0QNV8_9DINO</name>
<evidence type="ECO:0000313" key="1">
    <source>
        <dbReference type="EMBL" id="CAK9088836.1"/>
    </source>
</evidence>
<organism evidence="1 2">
    <name type="scientific">Durusdinium trenchii</name>
    <dbReference type="NCBI Taxonomy" id="1381693"/>
    <lineage>
        <taxon>Eukaryota</taxon>
        <taxon>Sar</taxon>
        <taxon>Alveolata</taxon>
        <taxon>Dinophyceae</taxon>
        <taxon>Suessiales</taxon>
        <taxon>Symbiodiniaceae</taxon>
        <taxon>Durusdinium</taxon>
    </lineage>
</organism>